<feature type="domain" description="Transposase IS200-like" evidence="2">
    <location>
        <begin position="98"/>
        <end position="243"/>
    </location>
</feature>
<dbReference type="NCBIfam" id="NF047646">
    <property type="entry name" value="REP_Tyr_transpos"/>
    <property type="match status" value="1"/>
</dbReference>
<feature type="compositionally biased region" description="Low complexity" evidence="1">
    <location>
        <begin position="12"/>
        <end position="21"/>
    </location>
</feature>
<proteinExistence type="predicted"/>
<gene>
    <name evidence="3" type="ORF">BECKFW1821A_GA0114235_10058</name>
</gene>
<protein>
    <submittedName>
        <fullName evidence="3">Type I restriction enzyme, R subunit/putative DNA methylase</fullName>
    </submittedName>
</protein>
<dbReference type="InterPro" id="IPR052715">
    <property type="entry name" value="RAYT_transposase"/>
</dbReference>
<dbReference type="GO" id="GO:0008168">
    <property type="term" value="F:methyltransferase activity"/>
    <property type="evidence" value="ECO:0007669"/>
    <property type="project" value="UniProtKB-KW"/>
</dbReference>
<evidence type="ECO:0000313" key="3">
    <source>
        <dbReference type="EMBL" id="VFJ43750.1"/>
    </source>
</evidence>
<evidence type="ECO:0000256" key="1">
    <source>
        <dbReference type="SAM" id="MobiDB-lite"/>
    </source>
</evidence>
<feature type="region of interest" description="Disordered" evidence="1">
    <location>
        <begin position="184"/>
        <end position="206"/>
    </location>
</feature>
<dbReference type="AlphaFoldDB" id="A0A450RXA0"/>
<dbReference type="Gene3D" id="3.30.70.1290">
    <property type="entry name" value="Transposase IS200-like"/>
    <property type="match status" value="1"/>
</dbReference>
<evidence type="ECO:0000259" key="2">
    <source>
        <dbReference type="SMART" id="SM01321"/>
    </source>
</evidence>
<dbReference type="GO" id="GO:0004803">
    <property type="term" value="F:transposase activity"/>
    <property type="evidence" value="ECO:0007669"/>
    <property type="project" value="InterPro"/>
</dbReference>
<feature type="region of interest" description="Disordered" evidence="1">
    <location>
        <begin position="1"/>
        <end position="41"/>
    </location>
</feature>
<dbReference type="EMBL" id="CAADEW010000005">
    <property type="protein sequence ID" value="VFJ43750.1"/>
    <property type="molecule type" value="Genomic_DNA"/>
</dbReference>
<sequence>MNRDIKTPSPPGIAGSPPGIAEHQLGSSPTPQSADPKGWYSRGYLPHRNHPDLLQAITYRLEDSLPADALTRMEKELQTIDPKHGDIEKRKRLDAWLDAGHGECILRDPHAAVCVVDTWRHFAKERYDLLAWVVMPNHVHVLIRVYEGWALGKIVQSWKSYTGRWIAEMRRGECRGCRAGARQSQVEDQRSRSGARRSQVGVPQSQVEIGRSRERPVWMREYWDRFIRDEKHFLSVLDYIHQNPVKAGLASNAEEWSYSSASEPGITDLQPGIAPHQLGSSALYKPPPIGT</sequence>
<dbReference type="SUPFAM" id="SSF143422">
    <property type="entry name" value="Transposase IS200-like"/>
    <property type="match status" value="1"/>
</dbReference>
<reference evidence="3" key="1">
    <citation type="submission" date="2019-02" db="EMBL/GenBank/DDBJ databases">
        <authorList>
            <person name="Gruber-Vodicka R. H."/>
            <person name="Seah K. B. B."/>
        </authorList>
    </citation>
    <scope>NUCLEOTIDE SEQUENCE</scope>
    <source>
        <strain evidence="3">BECK_BZ15</strain>
    </source>
</reference>
<accession>A0A450RXA0</accession>
<dbReference type="SMART" id="SM01321">
    <property type="entry name" value="Y1_Tnp"/>
    <property type="match status" value="1"/>
</dbReference>
<keyword evidence="3" id="KW-0489">Methyltransferase</keyword>
<dbReference type="PANTHER" id="PTHR36966">
    <property type="entry name" value="REP-ASSOCIATED TYROSINE TRANSPOSASE"/>
    <property type="match status" value="1"/>
</dbReference>
<dbReference type="InterPro" id="IPR036515">
    <property type="entry name" value="Transposase_17_sf"/>
</dbReference>
<dbReference type="Pfam" id="PF01797">
    <property type="entry name" value="Y1_Tnp"/>
    <property type="match status" value="1"/>
</dbReference>
<dbReference type="InterPro" id="IPR002686">
    <property type="entry name" value="Transposase_17"/>
</dbReference>
<dbReference type="GO" id="GO:0006313">
    <property type="term" value="P:DNA transposition"/>
    <property type="evidence" value="ECO:0007669"/>
    <property type="project" value="InterPro"/>
</dbReference>
<keyword evidence="3" id="KW-0808">Transferase</keyword>
<organism evidence="3">
    <name type="scientific">Candidatus Kentrum sp. FW</name>
    <dbReference type="NCBI Taxonomy" id="2126338"/>
    <lineage>
        <taxon>Bacteria</taxon>
        <taxon>Pseudomonadati</taxon>
        <taxon>Pseudomonadota</taxon>
        <taxon>Gammaproteobacteria</taxon>
        <taxon>Candidatus Kentrum</taxon>
    </lineage>
</organism>
<dbReference type="PANTHER" id="PTHR36966:SF1">
    <property type="entry name" value="REP-ASSOCIATED TYROSINE TRANSPOSASE"/>
    <property type="match status" value="1"/>
</dbReference>
<dbReference type="GO" id="GO:0043565">
    <property type="term" value="F:sequence-specific DNA binding"/>
    <property type="evidence" value="ECO:0007669"/>
    <property type="project" value="TreeGrafter"/>
</dbReference>
<name>A0A450RXA0_9GAMM</name>
<dbReference type="GO" id="GO:0032259">
    <property type="term" value="P:methylation"/>
    <property type="evidence" value="ECO:0007669"/>
    <property type="project" value="UniProtKB-KW"/>
</dbReference>
<feature type="region of interest" description="Disordered" evidence="1">
    <location>
        <begin position="260"/>
        <end position="291"/>
    </location>
</feature>